<dbReference type="EMBL" id="CCBC010000219">
    <property type="protein sequence ID" value="CDO19142.1"/>
    <property type="molecule type" value="Genomic_DNA"/>
</dbReference>
<dbReference type="AlphaFoldDB" id="A0A060RJG5"/>
<feature type="compositionally biased region" description="Basic and acidic residues" evidence="1">
    <location>
        <begin position="13"/>
        <end position="39"/>
    </location>
</feature>
<sequence length="110" mass="13144">MVFTGMPYSSWKGRSETEEERKERYQIQQEKREHEKQVKEKQIESDLKFAKERYGTTGVYSYTIPENDLPKDFKTSGAIIRVNLTDVIQYEHADNEFKPFYRSSKLMFSD</sequence>
<gene>
    <name evidence="2" type="ORF">BN963_SGAL_02363</name>
</gene>
<proteinExistence type="predicted"/>
<dbReference type="Proteomes" id="UP000027584">
    <property type="component" value="Unassembled WGS sequence"/>
</dbReference>
<reference evidence="2 3" key="2">
    <citation type="submission" date="2014-05" db="EMBL/GenBank/DDBJ databases">
        <title>Genome sequence of Streptococcus gallolyticus.</title>
        <authorList>
            <person name="Del Campo R."/>
        </authorList>
    </citation>
    <scope>NUCLEOTIDE SEQUENCE [LARGE SCALE GENOMIC DNA]</scope>
    <source>
        <strain evidence="2 3">LMG17956</strain>
    </source>
</reference>
<comment type="caution">
    <text evidence="2">The sequence shown here is derived from an EMBL/GenBank/DDBJ whole genome shotgun (WGS) entry which is preliminary data.</text>
</comment>
<protein>
    <submittedName>
        <fullName evidence="2">Uncharacterized protein</fullName>
    </submittedName>
</protein>
<name>A0A060RJG5_9STRE</name>
<reference evidence="2 3" key="1">
    <citation type="submission" date="2014-02" db="EMBL/GenBank/DDBJ databases">
        <authorList>
            <person name="Manrique M."/>
        </authorList>
    </citation>
    <scope>NUCLEOTIDE SEQUENCE [LARGE SCALE GENOMIC DNA]</scope>
    <source>
        <strain evidence="2 3">LMG17956</strain>
    </source>
</reference>
<organism evidence="2 3">
    <name type="scientific">Streptococcus gallolyticus</name>
    <dbReference type="NCBI Taxonomy" id="315405"/>
    <lineage>
        <taxon>Bacteria</taxon>
        <taxon>Bacillati</taxon>
        <taxon>Bacillota</taxon>
        <taxon>Bacilli</taxon>
        <taxon>Lactobacillales</taxon>
        <taxon>Streptococcaceae</taxon>
        <taxon>Streptococcus</taxon>
    </lineage>
</organism>
<accession>A0A060RJG5</accession>
<evidence type="ECO:0000313" key="3">
    <source>
        <dbReference type="Proteomes" id="UP000027584"/>
    </source>
</evidence>
<evidence type="ECO:0000256" key="1">
    <source>
        <dbReference type="SAM" id="MobiDB-lite"/>
    </source>
</evidence>
<evidence type="ECO:0000313" key="2">
    <source>
        <dbReference type="EMBL" id="CDO19142.1"/>
    </source>
</evidence>
<feature type="region of interest" description="Disordered" evidence="1">
    <location>
        <begin position="1"/>
        <end position="39"/>
    </location>
</feature>